<organism evidence="14 15">
    <name type="scientific">Cryobacterium fucosi</name>
    <dbReference type="NCBI Taxonomy" id="1259157"/>
    <lineage>
        <taxon>Bacteria</taxon>
        <taxon>Bacillati</taxon>
        <taxon>Actinomycetota</taxon>
        <taxon>Actinomycetes</taxon>
        <taxon>Micrococcales</taxon>
        <taxon>Microbacteriaceae</taxon>
        <taxon>Cryobacterium</taxon>
    </lineage>
</organism>
<proteinExistence type="predicted"/>
<dbReference type="CDD" id="cd06225">
    <property type="entry name" value="HAMP"/>
    <property type="match status" value="1"/>
</dbReference>
<dbReference type="PRINTS" id="PR00344">
    <property type="entry name" value="BCTRLSENSOR"/>
</dbReference>
<dbReference type="InterPro" id="IPR036097">
    <property type="entry name" value="HisK_dim/P_sf"/>
</dbReference>
<evidence type="ECO:0000256" key="8">
    <source>
        <dbReference type="ARBA" id="ARBA00022989"/>
    </source>
</evidence>
<evidence type="ECO:0000256" key="6">
    <source>
        <dbReference type="ARBA" id="ARBA00022692"/>
    </source>
</evidence>
<gene>
    <name evidence="14" type="ORF">E3T48_06275</name>
</gene>
<dbReference type="InterPro" id="IPR005467">
    <property type="entry name" value="His_kinase_dom"/>
</dbReference>
<dbReference type="Proteomes" id="UP000298313">
    <property type="component" value="Unassembled WGS sequence"/>
</dbReference>
<dbReference type="EMBL" id="SOHH01000056">
    <property type="protein sequence ID" value="TFD79177.1"/>
    <property type="molecule type" value="Genomic_DNA"/>
</dbReference>
<protein>
    <recommendedName>
        <fullName evidence="3">histidine kinase</fullName>
        <ecNumber evidence="3">2.7.13.3</ecNumber>
    </recommendedName>
</protein>
<evidence type="ECO:0000313" key="15">
    <source>
        <dbReference type="Proteomes" id="UP000298313"/>
    </source>
</evidence>
<feature type="domain" description="Histidine kinase" evidence="12">
    <location>
        <begin position="153"/>
        <end position="370"/>
    </location>
</feature>
<keyword evidence="5" id="KW-0808">Transferase</keyword>
<reference evidence="14 15" key="1">
    <citation type="submission" date="2019-03" db="EMBL/GenBank/DDBJ databases">
        <title>Genomics of glacier-inhabiting Cryobacterium strains.</title>
        <authorList>
            <person name="Liu Q."/>
            <person name="Xin Y.-H."/>
        </authorList>
    </citation>
    <scope>NUCLEOTIDE SEQUENCE [LARGE SCALE GENOMIC DNA]</scope>
    <source>
        <strain evidence="14 15">Hh4</strain>
    </source>
</reference>
<dbReference type="FunFam" id="3.30.565.10:FF:000006">
    <property type="entry name" value="Sensor histidine kinase WalK"/>
    <property type="match status" value="1"/>
</dbReference>
<dbReference type="PANTHER" id="PTHR45436">
    <property type="entry name" value="SENSOR HISTIDINE KINASE YKOH"/>
    <property type="match status" value="1"/>
</dbReference>
<dbReference type="AlphaFoldDB" id="A0A4R9BAE8"/>
<dbReference type="CDD" id="cd00075">
    <property type="entry name" value="HATPase"/>
    <property type="match status" value="1"/>
</dbReference>
<dbReference type="GO" id="GO:0000155">
    <property type="term" value="F:phosphorelay sensor kinase activity"/>
    <property type="evidence" value="ECO:0007669"/>
    <property type="project" value="InterPro"/>
</dbReference>
<evidence type="ECO:0000256" key="3">
    <source>
        <dbReference type="ARBA" id="ARBA00012438"/>
    </source>
</evidence>
<comment type="caution">
    <text evidence="14">The sequence shown here is derived from an EMBL/GenBank/DDBJ whole genome shotgun (WGS) entry which is preliminary data.</text>
</comment>
<dbReference type="PROSITE" id="PS50885">
    <property type="entry name" value="HAMP"/>
    <property type="match status" value="1"/>
</dbReference>
<name>A0A4R9BAE8_9MICO</name>
<evidence type="ECO:0000256" key="9">
    <source>
        <dbReference type="ARBA" id="ARBA00023012"/>
    </source>
</evidence>
<dbReference type="SMART" id="SM00387">
    <property type="entry name" value="HATPase_c"/>
    <property type="match status" value="1"/>
</dbReference>
<dbReference type="SUPFAM" id="SSF55874">
    <property type="entry name" value="ATPase domain of HSP90 chaperone/DNA topoisomerase II/histidine kinase"/>
    <property type="match status" value="1"/>
</dbReference>
<keyword evidence="7 14" id="KW-0418">Kinase</keyword>
<evidence type="ECO:0000256" key="11">
    <source>
        <dbReference type="SAM" id="Phobius"/>
    </source>
</evidence>
<dbReference type="InterPro" id="IPR003660">
    <property type="entry name" value="HAMP_dom"/>
</dbReference>
<dbReference type="Gene3D" id="6.10.340.10">
    <property type="match status" value="1"/>
</dbReference>
<evidence type="ECO:0000259" key="13">
    <source>
        <dbReference type="PROSITE" id="PS50885"/>
    </source>
</evidence>
<dbReference type="Pfam" id="PF00672">
    <property type="entry name" value="HAMP"/>
    <property type="match status" value="1"/>
</dbReference>
<evidence type="ECO:0000256" key="7">
    <source>
        <dbReference type="ARBA" id="ARBA00022777"/>
    </source>
</evidence>
<dbReference type="PROSITE" id="PS50109">
    <property type="entry name" value="HIS_KIN"/>
    <property type="match status" value="1"/>
</dbReference>
<dbReference type="Pfam" id="PF00512">
    <property type="entry name" value="HisKA"/>
    <property type="match status" value="1"/>
</dbReference>
<feature type="transmembrane region" description="Helical" evidence="11">
    <location>
        <begin position="12"/>
        <end position="36"/>
    </location>
</feature>
<dbReference type="InterPro" id="IPR003594">
    <property type="entry name" value="HATPase_dom"/>
</dbReference>
<feature type="transmembrane region" description="Helical" evidence="11">
    <location>
        <begin position="64"/>
        <end position="91"/>
    </location>
</feature>
<sequence length="375" mass="39212">MKMRLSLRLFISYAAVAVVGGGVAYLTISLLAPRLFEDRLGMMMNSDGTGMSMGNMDATSVRSAFLSALTTSLIVGVLASVVAAGFVAAAVTGRLLRPLNAVRAATKQIAAGKYGGRVPVPSEPELAALATDVNTLAQALADTESRRTRLLGEVAHEMRTPLTVLDGYVEGLIDGVFTAGPDTFGSLSEELRRLHRLSNDLSSLSRAQEQRLDLHPVNTDLADLARRAAARLSPQFEDSDVALNIDADTALPVHVDPDRITQVLTNLLGNALHATPTGGTVTITARDAGDAGGRGEVVVTDTGVGLVEDDTERVFERFYRVPSQARRSAGSGIGLTIAREIARAHGGDVTAASAGKGLGASFALVVPLRSVEISG</sequence>
<comment type="catalytic activity">
    <reaction evidence="1">
        <text>ATP + protein L-histidine = ADP + protein N-phospho-L-histidine.</text>
        <dbReference type="EC" id="2.7.13.3"/>
    </reaction>
</comment>
<keyword evidence="9" id="KW-0902">Two-component regulatory system</keyword>
<keyword evidence="4" id="KW-0597">Phosphoprotein</keyword>
<feature type="domain" description="HAMP" evidence="13">
    <location>
        <begin position="93"/>
        <end position="145"/>
    </location>
</feature>
<dbReference type="InterPro" id="IPR036890">
    <property type="entry name" value="HATPase_C_sf"/>
</dbReference>
<evidence type="ECO:0000313" key="14">
    <source>
        <dbReference type="EMBL" id="TFD79177.1"/>
    </source>
</evidence>
<dbReference type="SUPFAM" id="SSF47384">
    <property type="entry name" value="Homodimeric domain of signal transducing histidine kinase"/>
    <property type="match status" value="1"/>
</dbReference>
<evidence type="ECO:0000256" key="2">
    <source>
        <dbReference type="ARBA" id="ARBA00004236"/>
    </source>
</evidence>
<accession>A0A4R9BAE8</accession>
<dbReference type="SMART" id="SM00388">
    <property type="entry name" value="HisKA"/>
    <property type="match status" value="1"/>
</dbReference>
<dbReference type="InterPro" id="IPR050428">
    <property type="entry name" value="TCS_sensor_his_kinase"/>
</dbReference>
<dbReference type="CDD" id="cd00082">
    <property type="entry name" value="HisKA"/>
    <property type="match status" value="1"/>
</dbReference>
<dbReference type="Pfam" id="PF02518">
    <property type="entry name" value="HATPase_c"/>
    <property type="match status" value="1"/>
</dbReference>
<keyword evidence="15" id="KW-1185">Reference proteome</keyword>
<evidence type="ECO:0000259" key="12">
    <source>
        <dbReference type="PROSITE" id="PS50109"/>
    </source>
</evidence>
<dbReference type="SUPFAM" id="SSF158472">
    <property type="entry name" value="HAMP domain-like"/>
    <property type="match status" value="1"/>
</dbReference>
<dbReference type="InterPro" id="IPR003661">
    <property type="entry name" value="HisK_dim/P_dom"/>
</dbReference>
<keyword evidence="10 11" id="KW-0472">Membrane</keyword>
<comment type="subcellular location">
    <subcellularLocation>
        <location evidence="2">Cell membrane</location>
    </subcellularLocation>
</comment>
<evidence type="ECO:0000256" key="1">
    <source>
        <dbReference type="ARBA" id="ARBA00000085"/>
    </source>
</evidence>
<keyword evidence="6 11" id="KW-0812">Transmembrane</keyword>
<dbReference type="PANTHER" id="PTHR45436:SF5">
    <property type="entry name" value="SENSOR HISTIDINE KINASE TRCS"/>
    <property type="match status" value="1"/>
</dbReference>
<evidence type="ECO:0000256" key="5">
    <source>
        <dbReference type="ARBA" id="ARBA00022679"/>
    </source>
</evidence>
<dbReference type="EC" id="2.7.13.3" evidence="3"/>
<dbReference type="SMART" id="SM00304">
    <property type="entry name" value="HAMP"/>
    <property type="match status" value="1"/>
</dbReference>
<evidence type="ECO:0000256" key="4">
    <source>
        <dbReference type="ARBA" id="ARBA00022553"/>
    </source>
</evidence>
<dbReference type="InterPro" id="IPR004358">
    <property type="entry name" value="Sig_transdc_His_kin-like_C"/>
</dbReference>
<dbReference type="OrthoDB" id="9757990at2"/>
<dbReference type="GO" id="GO:0005886">
    <property type="term" value="C:plasma membrane"/>
    <property type="evidence" value="ECO:0007669"/>
    <property type="project" value="UniProtKB-SubCell"/>
</dbReference>
<dbReference type="Gene3D" id="1.10.287.130">
    <property type="match status" value="1"/>
</dbReference>
<keyword evidence="8 11" id="KW-1133">Transmembrane helix</keyword>
<dbReference type="Gene3D" id="3.30.565.10">
    <property type="entry name" value="Histidine kinase-like ATPase, C-terminal domain"/>
    <property type="match status" value="1"/>
</dbReference>
<dbReference type="RefSeq" id="WP_134522962.1">
    <property type="nucleotide sequence ID" value="NZ_SOHH01000056.1"/>
</dbReference>
<evidence type="ECO:0000256" key="10">
    <source>
        <dbReference type="ARBA" id="ARBA00023136"/>
    </source>
</evidence>